<organism evidence="6 7">
    <name type="scientific">Brucella ceti str. Cudo</name>
    <dbReference type="NCBI Taxonomy" id="595497"/>
    <lineage>
        <taxon>Bacteria</taxon>
        <taxon>Pseudomonadati</taxon>
        <taxon>Pseudomonadota</taxon>
        <taxon>Alphaproteobacteria</taxon>
        <taxon>Hyphomicrobiales</taxon>
        <taxon>Brucellaceae</taxon>
        <taxon>Brucella/Ochrobactrum group</taxon>
        <taxon>Brucella</taxon>
    </lineage>
</organism>
<dbReference type="GO" id="GO:0006203">
    <property type="term" value="P:dGTP catabolic process"/>
    <property type="evidence" value="ECO:0007669"/>
    <property type="project" value="TreeGrafter"/>
</dbReference>
<evidence type="ECO:0000256" key="4">
    <source>
        <dbReference type="ARBA" id="ARBA00074799"/>
    </source>
</evidence>
<evidence type="ECO:0000259" key="5">
    <source>
        <dbReference type="Pfam" id="PF03819"/>
    </source>
</evidence>
<accession>C0G6F6</accession>
<dbReference type="GO" id="GO:0047693">
    <property type="term" value="F:ATP diphosphatase activity"/>
    <property type="evidence" value="ECO:0007669"/>
    <property type="project" value="UniProtKB-EC"/>
</dbReference>
<comment type="similarity">
    <text evidence="2">Belongs to the nucleoside triphosphate pyrophosphohydrolase family.</text>
</comment>
<dbReference type="InterPro" id="IPR048015">
    <property type="entry name" value="NTP-PPase_MazG-like_N"/>
</dbReference>
<evidence type="ECO:0000313" key="6">
    <source>
        <dbReference type="EMBL" id="EEH14590.1"/>
    </source>
</evidence>
<gene>
    <name evidence="6" type="ORF">BCETI_3000347</name>
</gene>
<reference evidence="6 7" key="1">
    <citation type="submission" date="2009-03" db="EMBL/GenBank/DDBJ databases">
        <authorList>
            <person name="Setubal J.C."/>
            <person name="Boyle S."/>
            <person name="Crasta O.R."/>
            <person name="Gillespie J.J."/>
            <person name="Kenyon R.W."/>
            <person name="Lu J."/>
            <person name="Mane S."/>
            <person name="Nagrani S."/>
            <person name="Shallom J.M."/>
            <person name="Shallom S."/>
            <person name="Shukla M."/>
            <person name="Snyder E.E."/>
            <person name="Sobral B.W."/>
            <person name="Wattam A.R."/>
            <person name="Will R."/>
            <person name="Williams K."/>
            <person name="Yoo H."/>
            <person name="Bruce D.H."/>
            <person name="Detter C."/>
            <person name="Munk C."/>
            <person name="Brettin T.S."/>
            <person name="Ficht T."/>
        </authorList>
    </citation>
    <scope>NUCLEOTIDE SEQUENCE [LARGE SCALE GENOMIC DNA]</scope>
    <source>
        <strain evidence="6 7">Cudo</strain>
    </source>
</reference>
<dbReference type="EC" id="3.6.1.8" evidence="3"/>
<dbReference type="FunFam" id="1.10.287.1080:FF:000001">
    <property type="entry name" value="Nucleoside triphosphate pyrophosphohydrolase"/>
    <property type="match status" value="1"/>
</dbReference>
<protein>
    <recommendedName>
        <fullName evidence="4">Nucleoside triphosphate pyrophosphohydrolase</fullName>
        <ecNumber evidence="3">3.6.1.8</ecNumber>
    </recommendedName>
</protein>
<feature type="domain" description="NTP pyrophosphohydrolase MazG-like" evidence="5">
    <location>
        <begin position="188"/>
        <end position="246"/>
    </location>
</feature>
<name>C0G6F6_9HYPH</name>
<dbReference type="GO" id="GO:0046081">
    <property type="term" value="P:dUTP catabolic process"/>
    <property type="evidence" value="ECO:0007669"/>
    <property type="project" value="TreeGrafter"/>
</dbReference>
<dbReference type="FunFam" id="1.10.287.1080:FF:000003">
    <property type="entry name" value="Nucleoside triphosphate pyrophosphohydrolase"/>
    <property type="match status" value="1"/>
</dbReference>
<dbReference type="InterPro" id="IPR048011">
    <property type="entry name" value="NTP-PPase_MazG-like_C"/>
</dbReference>
<evidence type="ECO:0000256" key="2">
    <source>
        <dbReference type="ARBA" id="ARBA00061115"/>
    </source>
</evidence>
<dbReference type="Proteomes" id="UP000003678">
    <property type="component" value="Unassembled WGS sequence"/>
</dbReference>
<dbReference type="EMBL" id="ACJD01000003">
    <property type="protein sequence ID" value="EEH14590.1"/>
    <property type="molecule type" value="Genomic_DNA"/>
</dbReference>
<dbReference type="GO" id="GO:0046052">
    <property type="term" value="P:UTP catabolic process"/>
    <property type="evidence" value="ECO:0007669"/>
    <property type="project" value="TreeGrafter"/>
</dbReference>
<dbReference type="Gene3D" id="1.10.287.1080">
    <property type="entry name" value="MazG-like"/>
    <property type="match status" value="2"/>
</dbReference>
<dbReference type="GO" id="GO:0046076">
    <property type="term" value="P:dTTP catabolic process"/>
    <property type="evidence" value="ECO:0007669"/>
    <property type="project" value="TreeGrafter"/>
</dbReference>
<dbReference type="GO" id="GO:0046047">
    <property type="term" value="P:TTP catabolic process"/>
    <property type="evidence" value="ECO:0007669"/>
    <property type="project" value="TreeGrafter"/>
</dbReference>
<sequence length="281" mass="31776">MKFEGGQMKSSRNIDRLLEIMAALRNPETGCPWDIEQNFRTIAPYTLEETYEVLDAIERDDMDDLREELGDLLLQVVFHARMAEEQGYFAFGDVVEAITHKMIRRHPHVFGDAQARSAGMAKGSWNRIKAEEKAERAERRAKLGLESIGKTGFLDDIPNAFPALLRALKLQQKAAKVGFDWSEAAPILDKIAEETAELKEAMAASDKAEIEEEYGDLLFAMVNLGRHLEIDAETALISANEKFKRRFHFIEEALKTSGRDLDAASLDEMEEIWSEAKKKGL</sequence>
<evidence type="ECO:0000313" key="7">
    <source>
        <dbReference type="Proteomes" id="UP000003678"/>
    </source>
</evidence>
<dbReference type="Pfam" id="PF03819">
    <property type="entry name" value="MazG"/>
    <property type="match status" value="2"/>
</dbReference>
<dbReference type="InterPro" id="IPR011551">
    <property type="entry name" value="NTP_PyrPHydrolase_MazG"/>
</dbReference>
<dbReference type="SUPFAM" id="SSF101386">
    <property type="entry name" value="all-alpha NTP pyrophosphatases"/>
    <property type="match status" value="2"/>
</dbReference>
<dbReference type="GO" id="GO:0006950">
    <property type="term" value="P:response to stress"/>
    <property type="evidence" value="ECO:0007669"/>
    <property type="project" value="UniProtKB-ARBA"/>
</dbReference>
<dbReference type="PANTHER" id="PTHR30522:SF0">
    <property type="entry name" value="NUCLEOSIDE TRIPHOSPHATE PYROPHOSPHOHYDROLASE"/>
    <property type="match status" value="1"/>
</dbReference>
<evidence type="ECO:0000256" key="3">
    <source>
        <dbReference type="ARBA" id="ARBA00066372"/>
    </source>
</evidence>
<feature type="domain" description="NTP pyrophosphohydrolase MazG-like" evidence="5">
    <location>
        <begin position="37"/>
        <end position="110"/>
    </location>
</feature>
<dbReference type="InterPro" id="IPR004518">
    <property type="entry name" value="MazG-like_dom"/>
</dbReference>
<comment type="catalytic activity">
    <reaction evidence="1">
        <text>ATP + H2O = AMP + diphosphate + H(+)</text>
        <dbReference type="Rhea" id="RHEA:14245"/>
        <dbReference type="ChEBI" id="CHEBI:15377"/>
        <dbReference type="ChEBI" id="CHEBI:15378"/>
        <dbReference type="ChEBI" id="CHEBI:30616"/>
        <dbReference type="ChEBI" id="CHEBI:33019"/>
        <dbReference type="ChEBI" id="CHEBI:456215"/>
        <dbReference type="EC" id="3.6.1.8"/>
    </reaction>
</comment>
<dbReference type="NCBIfam" id="NF007113">
    <property type="entry name" value="PRK09562.1"/>
    <property type="match status" value="1"/>
</dbReference>
<dbReference type="AlphaFoldDB" id="C0G6F6"/>
<comment type="caution">
    <text evidence="6">The sequence shown here is derived from an EMBL/GenBank/DDBJ whole genome shotgun (WGS) entry which is preliminary data.</text>
</comment>
<dbReference type="GO" id="GO:0046061">
    <property type="term" value="P:dATP catabolic process"/>
    <property type="evidence" value="ECO:0007669"/>
    <property type="project" value="TreeGrafter"/>
</dbReference>
<dbReference type="CDD" id="cd11529">
    <property type="entry name" value="NTP-PPase_MazG_Cterm"/>
    <property type="match status" value="1"/>
</dbReference>
<dbReference type="CDD" id="cd11528">
    <property type="entry name" value="NTP-PPase_MazG_Nterm"/>
    <property type="match status" value="1"/>
</dbReference>
<dbReference type="PANTHER" id="PTHR30522">
    <property type="entry name" value="NUCLEOSIDE TRIPHOSPHATE PYROPHOSPHOHYDROLASE"/>
    <property type="match status" value="1"/>
</dbReference>
<dbReference type="NCBIfam" id="TIGR00444">
    <property type="entry name" value="mazG"/>
    <property type="match status" value="1"/>
</dbReference>
<proteinExistence type="inferred from homology"/>
<evidence type="ECO:0000256" key="1">
    <source>
        <dbReference type="ARBA" id="ARBA00052141"/>
    </source>
</evidence>